<keyword evidence="2" id="KW-1185">Reference proteome</keyword>
<evidence type="ECO:0008006" key="3">
    <source>
        <dbReference type="Google" id="ProtNLM"/>
    </source>
</evidence>
<dbReference type="GO" id="GO:0003677">
    <property type="term" value="F:DNA binding"/>
    <property type="evidence" value="ECO:0007669"/>
    <property type="project" value="InterPro"/>
</dbReference>
<name>A0A329MVN3_9BACL</name>
<gene>
    <name evidence="1" type="ORF">DQG23_00030</name>
</gene>
<proteinExistence type="predicted"/>
<evidence type="ECO:0000313" key="2">
    <source>
        <dbReference type="Proteomes" id="UP000250369"/>
    </source>
</evidence>
<dbReference type="GO" id="GO:0000150">
    <property type="term" value="F:DNA strand exchange activity"/>
    <property type="evidence" value="ECO:0007669"/>
    <property type="project" value="InterPro"/>
</dbReference>
<dbReference type="AlphaFoldDB" id="A0A329MVN3"/>
<dbReference type="RefSeq" id="WP_113028754.1">
    <property type="nucleotide sequence ID" value="NZ_QMFB01000001.1"/>
</dbReference>
<dbReference type="SUPFAM" id="SSF53041">
    <property type="entry name" value="Resolvase-like"/>
    <property type="match status" value="1"/>
</dbReference>
<reference evidence="1 2" key="1">
    <citation type="journal article" date="2009" name="Int. J. Syst. Evol. Microbiol.">
        <title>Paenibacillus contaminans sp. nov., isolated from a contaminated laboratory plate.</title>
        <authorList>
            <person name="Chou J.H."/>
            <person name="Lee J.H."/>
            <person name="Lin M.C."/>
            <person name="Chang P.S."/>
            <person name="Arun A.B."/>
            <person name="Young C.C."/>
            <person name="Chen W.M."/>
        </authorList>
    </citation>
    <scope>NUCLEOTIDE SEQUENCE [LARGE SCALE GENOMIC DNA]</scope>
    <source>
        <strain evidence="1 2">CKOBP-6</strain>
    </source>
</reference>
<comment type="caution">
    <text evidence="1">The sequence shown here is derived from an EMBL/GenBank/DDBJ whole genome shotgun (WGS) entry which is preliminary data.</text>
</comment>
<sequence>MQVLALLRTKEEEQLNRQREVIAQYCELHGYTPNFQTIINIEEVDLTSINEEMILIYDCTRITRDFFKFFNFLKSAEGLSIPVVTVLEGGAININAFMNENSHFFKAAFLLQERNNQREYAKAWWTPERRAEHSLRMKEIYRKKKAQTP</sequence>
<dbReference type="InterPro" id="IPR036162">
    <property type="entry name" value="Resolvase-like_N_sf"/>
</dbReference>
<dbReference type="EMBL" id="QMFB01000001">
    <property type="protein sequence ID" value="RAV22643.1"/>
    <property type="molecule type" value="Genomic_DNA"/>
</dbReference>
<accession>A0A329MVN3</accession>
<organism evidence="1 2">
    <name type="scientific">Paenibacillus contaminans</name>
    <dbReference type="NCBI Taxonomy" id="450362"/>
    <lineage>
        <taxon>Bacteria</taxon>
        <taxon>Bacillati</taxon>
        <taxon>Bacillota</taxon>
        <taxon>Bacilli</taxon>
        <taxon>Bacillales</taxon>
        <taxon>Paenibacillaceae</taxon>
        <taxon>Paenibacillus</taxon>
    </lineage>
</organism>
<dbReference type="Proteomes" id="UP000250369">
    <property type="component" value="Unassembled WGS sequence"/>
</dbReference>
<evidence type="ECO:0000313" key="1">
    <source>
        <dbReference type="EMBL" id="RAV22643.1"/>
    </source>
</evidence>
<protein>
    <recommendedName>
        <fullName evidence="3">Resolvase/invertase-type recombinase catalytic domain-containing protein</fullName>
    </recommendedName>
</protein>